<dbReference type="Gene3D" id="2.60.120.260">
    <property type="entry name" value="Galactose-binding domain-like"/>
    <property type="match status" value="1"/>
</dbReference>
<dbReference type="AlphaFoldDB" id="A0A0F9NRY3"/>
<gene>
    <name evidence="1" type="ORF">LCGC14_0992680</name>
</gene>
<reference evidence="1" key="1">
    <citation type="journal article" date="2015" name="Nature">
        <title>Complex archaea that bridge the gap between prokaryotes and eukaryotes.</title>
        <authorList>
            <person name="Spang A."/>
            <person name="Saw J.H."/>
            <person name="Jorgensen S.L."/>
            <person name="Zaremba-Niedzwiedzka K."/>
            <person name="Martijn J."/>
            <person name="Lind A.E."/>
            <person name="van Eijk R."/>
            <person name="Schleper C."/>
            <person name="Guy L."/>
            <person name="Ettema T.J."/>
        </authorList>
    </citation>
    <scope>NUCLEOTIDE SEQUENCE</scope>
</reference>
<comment type="caution">
    <text evidence="1">The sequence shown here is derived from an EMBL/GenBank/DDBJ whole genome shotgun (WGS) entry which is preliminary data.</text>
</comment>
<organism evidence="1">
    <name type="scientific">marine sediment metagenome</name>
    <dbReference type="NCBI Taxonomy" id="412755"/>
    <lineage>
        <taxon>unclassified sequences</taxon>
        <taxon>metagenomes</taxon>
        <taxon>ecological metagenomes</taxon>
    </lineage>
</organism>
<sequence length="195" mass="21254">MGRVNHHVKYTDAEAQSVADTQIGTHAGLPTVHQDAPALIATHKALANDHHVQTSLVAQVGKECLVANYQVNPATGTAGLAPEAINDNNTGTESRLQSIGEYCEVLFEAVMSIKRYRIYGASTCNGTGRYKIQYWDLVNEVWADWVTGIVQRTTNDWTGLVTVSKVVTDKIRLVCTTVDTASGAGNRCYELEVIF</sequence>
<evidence type="ECO:0008006" key="2">
    <source>
        <dbReference type="Google" id="ProtNLM"/>
    </source>
</evidence>
<proteinExistence type="predicted"/>
<accession>A0A0F9NRY3</accession>
<name>A0A0F9NRY3_9ZZZZ</name>
<evidence type="ECO:0000313" key="1">
    <source>
        <dbReference type="EMBL" id="KKN14782.1"/>
    </source>
</evidence>
<protein>
    <recommendedName>
        <fullName evidence="2">F5/8 type C domain-containing protein</fullName>
    </recommendedName>
</protein>
<dbReference type="EMBL" id="LAZR01003783">
    <property type="protein sequence ID" value="KKN14782.1"/>
    <property type="molecule type" value="Genomic_DNA"/>
</dbReference>